<dbReference type="InterPro" id="IPR051782">
    <property type="entry name" value="ABC_Transporter_VariousFunc"/>
</dbReference>
<dbReference type="GO" id="GO:0005524">
    <property type="term" value="F:ATP binding"/>
    <property type="evidence" value="ECO:0007669"/>
    <property type="project" value="UniProtKB-KW"/>
</dbReference>
<evidence type="ECO:0000256" key="1">
    <source>
        <dbReference type="ARBA" id="ARBA00022448"/>
    </source>
</evidence>
<organism evidence="5 6">
    <name type="scientific">Shewanella maritima</name>
    <dbReference type="NCBI Taxonomy" id="2520507"/>
    <lineage>
        <taxon>Bacteria</taxon>
        <taxon>Pseudomonadati</taxon>
        <taxon>Pseudomonadota</taxon>
        <taxon>Gammaproteobacteria</taxon>
        <taxon>Alteromonadales</taxon>
        <taxon>Shewanellaceae</taxon>
        <taxon>Shewanella</taxon>
    </lineage>
</organism>
<dbReference type="KEGG" id="smai:EXU30_10030"/>
<dbReference type="EMBL" id="CP036200">
    <property type="protein sequence ID" value="QBF82993.1"/>
    <property type="molecule type" value="Genomic_DNA"/>
</dbReference>
<dbReference type="GO" id="GO:0016887">
    <property type="term" value="F:ATP hydrolysis activity"/>
    <property type="evidence" value="ECO:0007669"/>
    <property type="project" value="InterPro"/>
</dbReference>
<sequence length="340" mass="36879">MKQSSHVSLNQVSHHYGERAVLSDIDLTLEAGNTLALLGHNGAGKSTLIKIILGLVSPVAGMVNVLGCELNQKPSAAALQAYRAQIGYLPENISFYDKMTGREVLEYFAALKGVSASKVAHIIDEFGLGYAKDQPIKTYSKGMKQRLGFAQAIVAEPKLLLLDEPTVGLDPQASQFLYSKVAELSKAGCSIIVCTHELNLIEPHLDVAMLMGRGRCLAVGDLPSLMATEQLPVIIRVPGIGHWINAHPQLQPFYYQGELRCQLEQKTELVAYLASINQFEFTVKQPSLTDLYHNKVSQLQQCNDAGISFIESDSNALVDRSNASYGHTKANSSLTLGGAV</sequence>
<protein>
    <submittedName>
        <fullName evidence="5">ABC transporter ATP-binding protein</fullName>
    </submittedName>
</protein>
<accession>A0A411PHH1</accession>
<dbReference type="InterPro" id="IPR027417">
    <property type="entry name" value="P-loop_NTPase"/>
</dbReference>
<gene>
    <name evidence="5" type="ORF">EXU30_10030</name>
</gene>
<dbReference type="CDD" id="cd03230">
    <property type="entry name" value="ABC_DR_subfamily_A"/>
    <property type="match status" value="1"/>
</dbReference>
<dbReference type="PROSITE" id="PS00211">
    <property type="entry name" value="ABC_TRANSPORTER_1"/>
    <property type="match status" value="1"/>
</dbReference>
<keyword evidence="6" id="KW-1185">Reference proteome</keyword>
<dbReference type="InterPro" id="IPR017871">
    <property type="entry name" value="ABC_transporter-like_CS"/>
</dbReference>
<reference evidence="5 6" key="1">
    <citation type="submission" date="2019-02" db="EMBL/GenBank/DDBJ databases">
        <title>Shewanella sp. D4-2 isolated from Dokdo Island.</title>
        <authorList>
            <person name="Baek K."/>
        </authorList>
    </citation>
    <scope>NUCLEOTIDE SEQUENCE [LARGE SCALE GENOMIC DNA]</scope>
    <source>
        <strain evidence="5 6">D4-2</strain>
    </source>
</reference>
<keyword evidence="2" id="KW-0547">Nucleotide-binding</keyword>
<dbReference type="SUPFAM" id="SSF52540">
    <property type="entry name" value="P-loop containing nucleoside triphosphate hydrolases"/>
    <property type="match status" value="1"/>
</dbReference>
<keyword evidence="3 5" id="KW-0067">ATP-binding</keyword>
<evidence type="ECO:0000256" key="3">
    <source>
        <dbReference type="ARBA" id="ARBA00022840"/>
    </source>
</evidence>
<dbReference type="RefSeq" id="WP_130599673.1">
    <property type="nucleotide sequence ID" value="NZ_CP036200.1"/>
</dbReference>
<dbReference type="Gene3D" id="3.40.50.300">
    <property type="entry name" value="P-loop containing nucleotide triphosphate hydrolases"/>
    <property type="match status" value="1"/>
</dbReference>
<dbReference type="PROSITE" id="PS50893">
    <property type="entry name" value="ABC_TRANSPORTER_2"/>
    <property type="match status" value="1"/>
</dbReference>
<dbReference type="Pfam" id="PF00005">
    <property type="entry name" value="ABC_tran"/>
    <property type="match status" value="1"/>
</dbReference>
<evidence type="ECO:0000259" key="4">
    <source>
        <dbReference type="PROSITE" id="PS50893"/>
    </source>
</evidence>
<evidence type="ECO:0000313" key="6">
    <source>
        <dbReference type="Proteomes" id="UP000291106"/>
    </source>
</evidence>
<evidence type="ECO:0000256" key="2">
    <source>
        <dbReference type="ARBA" id="ARBA00022741"/>
    </source>
</evidence>
<dbReference type="AlphaFoldDB" id="A0A411PHH1"/>
<dbReference type="SMART" id="SM00382">
    <property type="entry name" value="AAA"/>
    <property type="match status" value="1"/>
</dbReference>
<proteinExistence type="predicted"/>
<keyword evidence="1" id="KW-0813">Transport</keyword>
<dbReference type="PANTHER" id="PTHR42939">
    <property type="entry name" value="ABC TRANSPORTER ATP-BINDING PROTEIN ALBC-RELATED"/>
    <property type="match status" value="1"/>
</dbReference>
<dbReference type="InterPro" id="IPR003593">
    <property type="entry name" value="AAA+_ATPase"/>
</dbReference>
<dbReference type="InterPro" id="IPR003439">
    <property type="entry name" value="ABC_transporter-like_ATP-bd"/>
</dbReference>
<feature type="domain" description="ABC transporter" evidence="4">
    <location>
        <begin position="7"/>
        <end position="238"/>
    </location>
</feature>
<evidence type="ECO:0000313" key="5">
    <source>
        <dbReference type="EMBL" id="QBF82993.1"/>
    </source>
</evidence>
<dbReference type="PANTHER" id="PTHR42939:SF1">
    <property type="entry name" value="ABC TRANSPORTER ATP-BINDING PROTEIN ALBC-RELATED"/>
    <property type="match status" value="1"/>
</dbReference>
<name>A0A411PHH1_9GAMM</name>
<dbReference type="Proteomes" id="UP000291106">
    <property type="component" value="Chromosome"/>
</dbReference>
<dbReference type="OrthoDB" id="9804819at2"/>